<dbReference type="EMBL" id="KN840515">
    <property type="protein sequence ID" value="KIP06578.1"/>
    <property type="molecule type" value="Genomic_DNA"/>
</dbReference>
<dbReference type="GO" id="GO:0020037">
    <property type="term" value="F:heme binding"/>
    <property type="evidence" value="ECO:0007669"/>
    <property type="project" value="InterPro"/>
</dbReference>
<dbReference type="EC" id="1.14.12.17" evidence="4"/>
<evidence type="ECO:0000256" key="9">
    <source>
        <dbReference type="ARBA" id="ARBA00022827"/>
    </source>
</evidence>
<keyword evidence="6" id="KW-0349">Heme</keyword>
<dbReference type="InterPro" id="IPR039261">
    <property type="entry name" value="FNR_nucleotide-bd"/>
</dbReference>
<dbReference type="GO" id="GO:0019825">
    <property type="term" value="F:oxygen binding"/>
    <property type="evidence" value="ECO:0007669"/>
    <property type="project" value="InterPro"/>
</dbReference>
<keyword evidence="11" id="KW-0560">Oxidoreductase</keyword>
<dbReference type="CDD" id="cd06184">
    <property type="entry name" value="flavohem_like_fad_nad_binding"/>
    <property type="match status" value="1"/>
</dbReference>
<proteinExistence type="inferred from homology"/>
<dbReference type="OrthoDB" id="436496at2759"/>
<evidence type="ECO:0000256" key="12">
    <source>
        <dbReference type="ARBA" id="ARBA00023004"/>
    </source>
</evidence>
<comment type="cofactor">
    <cofactor evidence="1">
        <name>heme b</name>
        <dbReference type="ChEBI" id="CHEBI:60344"/>
    </cofactor>
</comment>
<evidence type="ECO:0000256" key="4">
    <source>
        <dbReference type="ARBA" id="ARBA00012229"/>
    </source>
</evidence>
<dbReference type="InterPro" id="IPR017938">
    <property type="entry name" value="Riboflavin_synthase-like_b-brl"/>
</dbReference>
<dbReference type="FunFam" id="1.10.490.10:FF:000003">
    <property type="entry name" value="Flavohemoprotein"/>
    <property type="match status" value="1"/>
</dbReference>
<evidence type="ECO:0000256" key="1">
    <source>
        <dbReference type="ARBA" id="ARBA00001970"/>
    </source>
</evidence>
<comment type="similarity">
    <text evidence="3">In the C-terminal section; belongs to the flavoprotein pyridine nucleotide cytochrome reductase family.</text>
</comment>
<feature type="region of interest" description="Disordered" evidence="17">
    <location>
        <begin position="1"/>
        <end position="23"/>
    </location>
</feature>
<evidence type="ECO:0000256" key="16">
    <source>
        <dbReference type="ARBA" id="ARBA00056398"/>
    </source>
</evidence>
<dbReference type="PROSITE" id="PS51384">
    <property type="entry name" value="FAD_FR"/>
    <property type="match status" value="1"/>
</dbReference>
<feature type="domain" description="Globin" evidence="18">
    <location>
        <begin position="21"/>
        <end position="159"/>
    </location>
</feature>
<keyword evidence="8" id="KW-0479">Metal-binding</keyword>
<dbReference type="PANTHER" id="PTHR43396:SF3">
    <property type="entry name" value="FLAVOHEMOPROTEIN"/>
    <property type="match status" value="1"/>
</dbReference>
<dbReference type="InterPro" id="IPR000971">
    <property type="entry name" value="Globin"/>
</dbReference>
<organism evidence="20 21">
    <name type="scientific">Phlebiopsis gigantea (strain 11061_1 CR5-6)</name>
    <name type="common">White-rot fungus</name>
    <name type="synonym">Peniophora gigantea</name>
    <dbReference type="NCBI Taxonomy" id="745531"/>
    <lineage>
        <taxon>Eukaryota</taxon>
        <taxon>Fungi</taxon>
        <taxon>Dikarya</taxon>
        <taxon>Basidiomycota</taxon>
        <taxon>Agaricomycotina</taxon>
        <taxon>Agaricomycetes</taxon>
        <taxon>Polyporales</taxon>
        <taxon>Phanerochaetaceae</taxon>
        <taxon>Phlebiopsis</taxon>
    </lineage>
</organism>
<evidence type="ECO:0000259" key="19">
    <source>
        <dbReference type="PROSITE" id="PS51384"/>
    </source>
</evidence>
<dbReference type="GO" id="GO:0071500">
    <property type="term" value="P:cellular response to nitrosative stress"/>
    <property type="evidence" value="ECO:0007669"/>
    <property type="project" value="TreeGrafter"/>
</dbReference>
<keyword evidence="9" id="KW-0274">FAD</keyword>
<dbReference type="SUPFAM" id="SSF46458">
    <property type="entry name" value="Globin-like"/>
    <property type="match status" value="1"/>
</dbReference>
<dbReference type="NCBIfam" id="NF009805">
    <property type="entry name" value="PRK13289.1"/>
    <property type="match status" value="1"/>
</dbReference>
<dbReference type="Gene3D" id="3.40.50.80">
    <property type="entry name" value="Nucleotide-binding domain of ferredoxin-NADP reductase (FNR) module"/>
    <property type="match status" value="1"/>
</dbReference>
<evidence type="ECO:0000256" key="10">
    <source>
        <dbReference type="ARBA" id="ARBA00022857"/>
    </source>
</evidence>
<dbReference type="InterPro" id="IPR017927">
    <property type="entry name" value="FAD-bd_FR_type"/>
</dbReference>
<protein>
    <recommendedName>
        <fullName evidence="4">nitric oxide dioxygenase</fullName>
        <ecNumber evidence="4">1.14.12.17</ecNumber>
    </recommendedName>
</protein>
<dbReference type="SUPFAM" id="SSF52343">
    <property type="entry name" value="Ferredoxin reductase-like, C-terminal NADP-linked domain"/>
    <property type="match status" value="1"/>
</dbReference>
<dbReference type="Gene3D" id="2.40.30.10">
    <property type="entry name" value="Translation factors"/>
    <property type="match status" value="1"/>
</dbReference>
<evidence type="ECO:0000256" key="14">
    <source>
        <dbReference type="ARBA" id="ARBA00048649"/>
    </source>
</evidence>
<dbReference type="GO" id="GO:0008941">
    <property type="term" value="F:nitric oxide dioxygenase NAD(P)H activity"/>
    <property type="evidence" value="ECO:0007669"/>
    <property type="project" value="UniProtKB-EC"/>
</dbReference>
<evidence type="ECO:0000259" key="18">
    <source>
        <dbReference type="PROSITE" id="PS01033"/>
    </source>
</evidence>
<keyword evidence="21" id="KW-1185">Reference proteome</keyword>
<evidence type="ECO:0000256" key="15">
    <source>
        <dbReference type="ARBA" id="ARBA00049433"/>
    </source>
</evidence>
<keyword evidence="13" id="KW-0520">NAD</keyword>
<keyword evidence="7" id="KW-0285">Flavoprotein</keyword>
<gene>
    <name evidence="20" type="ORF">PHLGIDRAFT_452870</name>
</gene>
<dbReference type="GO" id="GO:0009636">
    <property type="term" value="P:response to toxic substance"/>
    <property type="evidence" value="ECO:0007669"/>
    <property type="project" value="UniProtKB-KW"/>
</dbReference>
<keyword evidence="10" id="KW-0521">NADP</keyword>
<comment type="cofactor">
    <cofactor evidence="2">
        <name>FAD</name>
        <dbReference type="ChEBI" id="CHEBI:57692"/>
    </cofactor>
</comment>
<dbReference type="InterPro" id="IPR009050">
    <property type="entry name" value="Globin-like_sf"/>
</dbReference>
<evidence type="ECO:0000256" key="7">
    <source>
        <dbReference type="ARBA" id="ARBA00022630"/>
    </source>
</evidence>
<dbReference type="InterPro" id="IPR012292">
    <property type="entry name" value="Globin/Proto"/>
</dbReference>
<dbReference type="Pfam" id="PF00042">
    <property type="entry name" value="Globin"/>
    <property type="match status" value="1"/>
</dbReference>
<evidence type="ECO:0000256" key="13">
    <source>
        <dbReference type="ARBA" id="ARBA00023027"/>
    </source>
</evidence>
<keyword evidence="5" id="KW-0216">Detoxification</keyword>
<dbReference type="Pfam" id="PF00175">
    <property type="entry name" value="NAD_binding_1"/>
    <property type="match status" value="1"/>
</dbReference>
<dbReference type="AlphaFoldDB" id="A0A0C3PK01"/>
<dbReference type="CDD" id="cd08922">
    <property type="entry name" value="FHb-globin"/>
    <property type="match status" value="1"/>
</dbReference>
<evidence type="ECO:0000256" key="5">
    <source>
        <dbReference type="ARBA" id="ARBA00022575"/>
    </source>
</evidence>
<evidence type="ECO:0000256" key="3">
    <source>
        <dbReference type="ARBA" id="ARBA00006401"/>
    </source>
</evidence>
<dbReference type="PANTHER" id="PTHR43396">
    <property type="entry name" value="FLAVOHEMOPROTEIN"/>
    <property type="match status" value="1"/>
</dbReference>
<evidence type="ECO:0000256" key="11">
    <source>
        <dbReference type="ARBA" id="ARBA00023002"/>
    </source>
</evidence>
<dbReference type="GO" id="GO:0046872">
    <property type="term" value="F:metal ion binding"/>
    <property type="evidence" value="ECO:0007669"/>
    <property type="project" value="UniProtKB-KW"/>
</dbReference>
<accession>A0A0C3PK01</accession>
<dbReference type="PROSITE" id="PS01033">
    <property type="entry name" value="GLOBIN"/>
    <property type="match status" value="1"/>
</dbReference>
<keyword evidence="12" id="KW-0408">Iron</keyword>
<dbReference type="InterPro" id="IPR001433">
    <property type="entry name" value="OxRdtase_FAD/NAD-bd"/>
</dbReference>
<dbReference type="FunFam" id="3.40.50.80:FF:000010">
    <property type="entry name" value="Flavohemoprotein"/>
    <property type="match status" value="1"/>
</dbReference>
<name>A0A0C3PK01_PHLG1</name>
<feature type="domain" description="FAD-binding FR-type" evidence="19">
    <location>
        <begin position="168"/>
        <end position="291"/>
    </location>
</feature>
<evidence type="ECO:0000256" key="8">
    <source>
        <dbReference type="ARBA" id="ARBA00022723"/>
    </source>
</evidence>
<dbReference type="Proteomes" id="UP000053257">
    <property type="component" value="Unassembled WGS sequence"/>
</dbReference>
<dbReference type="Gene3D" id="1.10.490.10">
    <property type="entry name" value="Globins"/>
    <property type="match status" value="1"/>
</dbReference>
<reference evidence="20 21" key="1">
    <citation type="journal article" date="2014" name="PLoS Genet.">
        <title>Analysis of the Phlebiopsis gigantea genome, transcriptome and secretome provides insight into its pioneer colonization strategies of wood.</title>
        <authorList>
            <person name="Hori C."/>
            <person name="Ishida T."/>
            <person name="Igarashi K."/>
            <person name="Samejima M."/>
            <person name="Suzuki H."/>
            <person name="Master E."/>
            <person name="Ferreira P."/>
            <person name="Ruiz-Duenas F.J."/>
            <person name="Held B."/>
            <person name="Canessa P."/>
            <person name="Larrondo L.F."/>
            <person name="Schmoll M."/>
            <person name="Druzhinina I.S."/>
            <person name="Kubicek C.P."/>
            <person name="Gaskell J.A."/>
            <person name="Kersten P."/>
            <person name="St John F."/>
            <person name="Glasner J."/>
            <person name="Sabat G."/>
            <person name="Splinter BonDurant S."/>
            <person name="Syed K."/>
            <person name="Yadav J."/>
            <person name="Mgbeahuruike A.C."/>
            <person name="Kovalchuk A."/>
            <person name="Asiegbu F.O."/>
            <person name="Lackner G."/>
            <person name="Hoffmeister D."/>
            <person name="Rencoret J."/>
            <person name="Gutierrez A."/>
            <person name="Sun H."/>
            <person name="Lindquist E."/>
            <person name="Barry K."/>
            <person name="Riley R."/>
            <person name="Grigoriev I.V."/>
            <person name="Henrissat B."/>
            <person name="Kues U."/>
            <person name="Berka R.M."/>
            <person name="Martinez A.T."/>
            <person name="Covert S.F."/>
            <person name="Blanchette R.A."/>
            <person name="Cullen D."/>
        </authorList>
    </citation>
    <scope>NUCLEOTIDE SEQUENCE [LARGE SCALE GENOMIC DNA]</scope>
    <source>
        <strain evidence="20 21">11061_1 CR5-6</strain>
    </source>
</reference>
<comment type="catalytic activity">
    <reaction evidence="14">
        <text>2 nitric oxide + NADH + 2 O2 = 2 nitrate + NAD(+) + H(+)</text>
        <dbReference type="Rhea" id="RHEA:19469"/>
        <dbReference type="ChEBI" id="CHEBI:15378"/>
        <dbReference type="ChEBI" id="CHEBI:15379"/>
        <dbReference type="ChEBI" id="CHEBI:16480"/>
        <dbReference type="ChEBI" id="CHEBI:17632"/>
        <dbReference type="ChEBI" id="CHEBI:57540"/>
        <dbReference type="ChEBI" id="CHEBI:57945"/>
        <dbReference type="EC" id="1.14.12.17"/>
    </reaction>
</comment>
<evidence type="ECO:0000256" key="2">
    <source>
        <dbReference type="ARBA" id="ARBA00001974"/>
    </source>
</evidence>
<comment type="catalytic activity">
    <reaction evidence="15">
        <text>2 nitric oxide + NADPH + 2 O2 = 2 nitrate + NADP(+) + H(+)</text>
        <dbReference type="Rhea" id="RHEA:19465"/>
        <dbReference type="ChEBI" id="CHEBI:15378"/>
        <dbReference type="ChEBI" id="CHEBI:15379"/>
        <dbReference type="ChEBI" id="CHEBI:16480"/>
        <dbReference type="ChEBI" id="CHEBI:17632"/>
        <dbReference type="ChEBI" id="CHEBI:57783"/>
        <dbReference type="ChEBI" id="CHEBI:58349"/>
        <dbReference type="EC" id="1.14.12.17"/>
    </reaction>
</comment>
<dbReference type="HOGENOM" id="CLU_003827_12_0_1"/>
<evidence type="ECO:0000313" key="20">
    <source>
        <dbReference type="EMBL" id="KIP06578.1"/>
    </source>
</evidence>
<comment type="function">
    <text evidence="16">In the presence of oxygen and NADH, it has NADH oxidase activity, which leads to the generation of superoxide and H(2)O(2). Under anaerobic conditions, it also exhibits nitric oxide reductase and FAD reductase activities. However, all these reactions are much lower than NOD activity.</text>
</comment>
<evidence type="ECO:0000313" key="21">
    <source>
        <dbReference type="Proteomes" id="UP000053257"/>
    </source>
</evidence>
<dbReference type="SUPFAM" id="SSF63380">
    <property type="entry name" value="Riboflavin synthase domain-like"/>
    <property type="match status" value="1"/>
</dbReference>
<evidence type="ECO:0000256" key="17">
    <source>
        <dbReference type="SAM" id="MobiDB-lite"/>
    </source>
</evidence>
<dbReference type="STRING" id="745531.A0A0C3PK01"/>
<sequence>MAITHTNDSVEPGASLPNPGPLTEAQKKLVKSTAPILAQHGGEITKRFYKQMLDRNPVLKNVFNHSKQQRGDQAEALARAVYAYAANIDDLTPLLPVVERIAHKHASLNIVPEQYAIVGENLLQAITDVLGGDVFQGELYDAWVVAYWSLAHILFNRETELYKGSAWQGFKEFVVQKKVPEAEDVVSFYFAPKDGKPLPKHRPGQYICVQTFVTELGLQQSRQYSLSDSPHPDYFRISVRRDRGVRATTPSGAVDTTQAHQLGWMSNLLHDKLAAGDTIQLSAPFGDFFLADNISPVVLVSAGVGVTPLASMLHTLVEDGAPARPVSWVQVVRSRAACPLHDEVTRLLAAHPERVRRAVFYSRPDTACDVAGTDFDFAGRLDLDKVPAETLRLEDASAHYYVCGPEAFMAEVIQRLKAKGVDVSRIHAEVFGQGAVPL</sequence>
<dbReference type="FunFam" id="2.40.30.10:FF:000034">
    <property type="entry name" value="Flavohemoprotein"/>
    <property type="match status" value="1"/>
</dbReference>
<dbReference type="GO" id="GO:0071949">
    <property type="term" value="F:FAD binding"/>
    <property type="evidence" value="ECO:0007669"/>
    <property type="project" value="TreeGrafter"/>
</dbReference>
<dbReference type="GO" id="GO:0046210">
    <property type="term" value="P:nitric oxide catabolic process"/>
    <property type="evidence" value="ECO:0007669"/>
    <property type="project" value="TreeGrafter"/>
</dbReference>
<evidence type="ECO:0000256" key="6">
    <source>
        <dbReference type="ARBA" id="ARBA00022617"/>
    </source>
</evidence>